<feature type="compositionally biased region" description="Basic residues" evidence="1">
    <location>
        <begin position="126"/>
        <end position="143"/>
    </location>
</feature>
<evidence type="ECO:0000313" key="3">
    <source>
        <dbReference type="Proteomes" id="UP001187192"/>
    </source>
</evidence>
<name>A0AA88JHC8_FICCA</name>
<dbReference type="Proteomes" id="UP001187192">
    <property type="component" value="Unassembled WGS sequence"/>
</dbReference>
<feature type="region of interest" description="Disordered" evidence="1">
    <location>
        <begin position="68"/>
        <end position="88"/>
    </location>
</feature>
<comment type="caution">
    <text evidence="2">The sequence shown here is derived from an EMBL/GenBank/DDBJ whole genome shotgun (WGS) entry which is preliminary data.</text>
</comment>
<dbReference type="AlphaFoldDB" id="A0AA88JHC8"/>
<accession>A0AA88JHC8</accession>
<evidence type="ECO:0000256" key="1">
    <source>
        <dbReference type="SAM" id="MobiDB-lite"/>
    </source>
</evidence>
<keyword evidence="3" id="KW-1185">Reference proteome</keyword>
<reference evidence="2" key="1">
    <citation type="submission" date="2023-07" db="EMBL/GenBank/DDBJ databases">
        <title>draft genome sequence of fig (Ficus carica).</title>
        <authorList>
            <person name="Takahashi T."/>
            <person name="Nishimura K."/>
        </authorList>
    </citation>
    <scope>NUCLEOTIDE SEQUENCE</scope>
</reference>
<protein>
    <submittedName>
        <fullName evidence="2">Uncharacterized protein</fullName>
    </submittedName>
</protein>
<feature type="compositionally biased region" description="Polar residues" evidence="1">
    <location>
        <begin position="77"/>
        <end position="87"/>
    </location>
</feature>
<gene>
    <name evidence="2" type="ORF">TIFTF001_053213</name>
</gene>
<dbReference type="EMBL" id="BTGU01012306">
    <property type="protein sequence ID" value="GMN74734.1"/>
    <property type="molecule type" value="Genomic_DNA"/>
</dbReference>
<feature type="region of interest" description="Disordered" evidence="1">
    <location>
        <begin position="104"/>
        <end position="143"/>
    </location>
</feature>
<organism evidence="2 3">
    <name type="scientific">Ficus carica</name>
    <name type="common">Common fig</name>
    <dbReference type="NCBI Taxonomy" id="3494"/>
    <lineage>
        <taxon>Eukaryota</taxon>
        <taxon>Viridiplantae</taxon>
        <taxon>Streptophyta</taxon>
        <taxon>Embryophyta</taxon>
        <taxon>Tracheophyta</taxon>
        <taxon>Spermatophyta</taxon>
        <taxon>Magnoliopsida</taxon>
        <taxon>eudicotyledons</taxon>
        <taxon>Gunneridae</taxon>
        <taxon>Pentapetalae</taxon>
        <taxon>rosids</taxon>
        <taxon>fabids</taxon>
        <taxon>Rosales</taxon>
        <taxon>Moraceae</taxon>
        <taxon>Ficeae</taxon>
        <taxon>Ficus</taxon>
    </lineage>
</organism>
<sequence>MLLLTIQEGYTDPTIIPPILNQLEGISKIFVIQFRQRGAFIDAVIVKTFDDDVQSKLLPAPSTTSFEEIQQSSISITPETPQLGSKTTAKKQLIFTEPIIEKLKSSPQHQAPPSHGEIVSSSEPTKKRKEIRSKEKMKKIKRE</sequence>
<evidence type="ECO:0000313" key="2">
    <source>
        <dbReference type="EMBL" id="GMN74734.1"/>
    </source>
</evidence>
<proteinExistence type="predicted"/>